<dbReference type="PANTHER" id="PTHR33886">
    <property type="entry name" value="UNSATURATED RHAMNOGALACTURONAN HYDROLASE (EUROFUNG)"/>
    <property type="match status" value="1"/>
</dbReference>
<dbReference type="GO" id="GO:0005975">
    <property type="term" value="P:carbohydrate metabolic process"/>
    <property type="evidence" value="ECO:0007669"/>
    <property type="project" value="InterPro"/>
</dbReference>
<gene>
    <name evidence="2" type="ORF">GV64_23830</name>
</gene>
<sequence>MTEQKTLPAVFDHAEAVKLIRMVCDWQLENPTKSWIRRSGATYYIKGTDWERGVMYTGVMAAWRATDDSKYLNSAIKWAKANQWKVGPEDRFADDHTCCQTYLELYQAMKEDFMMESSIEAFDLMLNDPKPGREDWWWCDSLFMAPPAFAMLTEMTGEPKYLDAMNTLWWDSVEHLLDPETDLFYRDKRYIPDGQGGELREENGAKVFWGRGNGWVVSAICRVLDHMPEDHADRQKYIDLFVKLCEAVVKLQGDDGFWRASMLDPESFPSPESSATSLFAHGMAWGINNGILDRDAYMPALEKAWAALKTCVHDDGMMGWIQLPAFNPRETKKEHNIDYGAGAFLLAAEEVAKLCA</sequence>
<proteinExistence type="predicted"/>
<dbReference type="Pfam" id="PF07470">
    <property type="entry name" value="Glyco_hydro_88"/>
    <property type="match status" value="1"/>
</dbReference>
<dbReference type="EMBL" id="JOJP01000001">
    <property type="protein sequence ID" value="KEI73343.1"/>
    <property type="molecule type" value="Genomic_DNA"/>
</dbReference>
<organism evidence="2 3">
    <name type="scientific">Endozoicomonas elysicola</name>
    <dbReference type="NCBI Taxonomy" id="305900"/>
    <lineage>
        <taxon>Bacteria</taxon>
        <taxon>Pseudomonadati</taxon>
        <taxon>Pseudomonadota</taxon>
        <taxon>Gammaproteobacteria</taxon>
        <taxon>Oceanospirillales</taxon>
        <taxon>Endozoicomonadaceae</taxon>
        <taxon>Endozoicomonas</taxon>
    </lineage>
</organism>
<dbReference type="PANTHER" id="PTHR33886:SF8">
    <property type="entry name" value="UNSATURATED RHAMNOGALACTURONAN HYDROLASE (EUROFUNG)"/>
    <property type="match status" value="1"/>
</dbReference>
<dbReference type="STRING" id="305900.GV64_23830"/>
<accession>A0A081KGR7</accession>
<keyword evidence="1 2" id="KW-0378">Hydrolase</keyword>
<dbReference type="Gene3D" id="1.50.10.10">
    <property type="match status" value="1"/>
</dbReference>
<dbReference type="InterPro" id="IPR010905">
    <property type="entry name" value="Glyco_hydro_88"/>
</dbReference>
<evidence type="ECO:0000313" key="2">
    <source>
        <dbReference type="EMBL" id="KEI73343.1"/>
    </source>
</evidence>
<dbReference type="RefSeq" id="WP_020581885.1">
    <property type="nucleotide sequence ID" value="NZ_JOJP01000001.1"/>
</dbReference>
<dbReference type="InterPro" id="IPR012341">
    <property type="entry name" value="6hp_glycosidase-like_sf"/>
</dbReference>
<reference evidence="2 3" key="1">
    <citation type="submission" date="2014-06" db="EMBL/GenBank/DDBJ databases">
        <title>Whole Genome Sequences of Three Symbiotic Endozoicomonas Bacteria.</title>
        <authorList>
            <person name="Neave M.J."/>
            <person name="Apprill A."/>
            <person name="Voolstra C.R."/>
        </authorList>
    </citation>
    <scope>NUCLEOTIDE SEQUENCE [LARGE SCALE GENOMIC DNA]</scope>
    <source>
        <strain evidence="2 3">DSM 22380</strain>
    </source>
</reference>
<dbReference type="InterPro" id="IPR052043">
    <property type="entry name" value="PolySaccharide_Degr_Enz"/>
</dbReference>
<dbReference type="InterPro" id="IPR008928">
    <property type="entry name" value="6-hairpin_glycosidase_sf"/>
</dbReference>
<dbReference type="AlphaFoldDB" id="A0A081KGR7"/>
<comment type="caution">
    <text evidence="2">The sequence shown here is derived from an EMBL/GenBank/DDBJ whole genome shotgun (WGS) entry which is preliminary data.</text>
</comment>
<keyword evidence="3" id="KW-1185">Reference proteome</keyword>
<name>A0A081KGR7_9GAMM</name>
<evidence type="ECO:0000256" key="1">
    <source>
        <dbReference type="ARBA" id="ARBA00022801"/>
    </source>
</evidence>
<protein>
    <submittedName>
        <fullName evidence="2">Glycosyl hydrolase family 88</fullName>
    </submittedName>
</protein>
<dbReference type="SUPFAM" id="SSF48208">
    <property type="entry name" value="Six-hairpin glycosidases"/>
    <property type="match status" value="1"/>
</dbReference>
<evidence type="ECO:0000313" key="3">
    <source>
        <dbReference type="Proteomes" id="UP000027997"/>
    </source>
</evidence>
<dbReference type="Proteomes" id="UP000027997">
    <property type="component" value="Unassembled WGS sequence"/>
</dbReference>
<dbReference type="eggNOG" id="COG4225">
    <property type="taxonomic scope" value="Bacteria"/>
</dbReference>
<dbReference type="GO" id="GO:0016787">
    <property type="term" value="F:hydrolase activity"/>
    <property type="evidence" value="ECO:0007669"/>
    <property type="project" value="UniProtKB-KW"/>
</dbReference>